<reference evidence="1" key="1">
    <citation type="submission" date="2018-05" db="EMBL/GenBank/DDBJ databases">
        <title>Draft genome of Mucuna pruriens seed.</title>
        <authorList>
            <person name="Nnadi N.E."/>
            <person name="Vos R."/>
            <person name="Hasami M.H."/>
            <person name="Devisetty U.K."/>
            <person name="Aguiy J.C."/>
        </authorList>
    </citation>
    <scope>NUCLEOTIDE SEQUENCE [LARGE SCALE GENOMIC DNA]</scope>
    <source>
        <strain evidence="1">JCA_2017</strain>
    </source>
</reference>
<dbReference type="Proteomes" id="UP000257109">
    <property type="component" value="Unassembled WGS sequence"/>
</dbReference>
<evidence type="ECO:0000313" key="2">
    <source>
        <dbReference type="Proteomes" id="UP000257109"/>
    </source>
</evidence>
<comment type="caution">
    <text evidence="1">The sequence shown here is derived from an EMBL/GenBank/DDBJ whole genome shotgun (WGS) entry which is preliminary data.</text>
</comment>
<sequence>MCKILGLLSYSNNFLDDFQVDMIDHMEPPASLSNFYFCGYIKRHRPAGSGVWFAHCHNGNLCPGRKTAALCNWCDTWKGDKLCGSSRQAWSCSEKYKITELLNVSINFLPLNLVPLTFFSLSTYWLSRHKIACQQMKLSPPICRPNKSVTTPHWCLIKVTAV</sequence>
<dbReference type="AlphaFoldDB" id="A0A371EPR6"/>
<dbReference type="EMBL" id="QJKJ01012707">
    <property type="protein sequence ID" value="RDX68055.1"/>
    <property type="molecule type" value="Genomic_DNA"/>
</dbReference>
<gene>
    <name evidence="1" type="ORF">CR513_52995</name>
</gene>
<protein>
    <submittedName>
        <fullName evidence="1">Uncharacterized protein</fullName>
    </submittedName>
</protein>
<feature type="non-terminal residue" evidence="1">
    <location>
        <position position="1"/>
    </location>
</feature>
<keyword evidence="2" id="KW-1185">Reference proteome</keyword>
<proteinExistence type="predicted"/>
<organism evidence="1 2">
    <name type="scientific">Mucuna pruriens</name>
    <name type="common">Velvet bean</name>
    <name type="synonym">Dolichos pruriens</name>
    <dbReference type="NCBI Taxonomy" id="157652"/>
    <lineage>
        <taxon>Eukaryota</taxon>
        <taxon>Viridiplantae</taxon>
        <taxon>Streptophyta</taxon>
        <taxon>Embryophyta</taxon>
        <taxon>Tracheophyta</taxon>
        <taxon>Spermatophyta</taxon>
        <taxon>Magnoliopsida</taxon>
        <taxon>eudicotyledons</taxon>
        <taxon>Gunneridae</taxon>
        <taxon>Pentapetalae</taxon>
        <taxon>rosids</taxon>
        <taxon>fabids</taxon>
        <taxon>Fabales</taxon>
        <taxon>Fabaceae</taxon>
        <taxon>Papilionoideae</taxon>
        <taxon>50 kb inversion clade</taxon>
        <taxon>NPAAA clade</taxon>
        <taxon>indigoferoid/millettioid clade</taxon>
        <taxon>Phaseoleae</taxon>
        <taxon>Mucuna</taxon>
    </lineage>
</organism>
<accession>A0A371EPR6</accession>
<name>A0A371EPR6_MUCPR</name>
<evidence type="ECO:0000313" key="1">
    <source>
        <dbReference type="EMBL" id="RDX68055.1"/>
    </source>
</evidence>